<feature type="non-terminal residue" evidence="2">
    <location>
        <position position="109"/>
    </location>
</feature>
<comment type="caution">
    <text evidence="2">The sequence shown here is derived from an EMBL/GenBank/DDBJ whole genome shotgun (WGS) entry which is preliminary data.</text>
</comment>
<dbReference type="EMBL" id="NJHN03000018">
    <property type="protein sequence ID" value="KAH9425425.1"/>
    <property type="molecule type" value="Genomic_DNA"/>
</dbReference>
<feature type="compositionally biased region" description="Basic and acidic residues" evidence="1">
    <location>
        <begin position="99"/>
        <end position="109"/>
    </location>
</feature>
<evidence type="ECO:0000313" key="2">
    <source>
        <dbReference type="EMBL" id="KAH9425425.1"/>
    </source>
</evidence>
<reference evidence="2 3" key="2">
    <citation type="journal article" date="2022" name="Mol. Biol. Evol.">
        <title>Comparative Genomics Reveals Insights into the Divergent Evolution of Astigmatic Mites and Household Pest Adaptations.</title>
        <authorList>
            <person name="Xiong Q."/>
            <person name="Wan A.T."/>
            <person name="Liu X."/>
            <person name="Fung C.S."/>
            <person name="Xiao X."/>
            <person name="Malainual N."/>
            <person name="Hou J."/>
            <person name="Wang L."/>
            <person name="Wang M."/>
            <person name="Yang K.Y."/>
            <person name="Cui Y."/>
            <person name="Leung E.L."/>
            <person name="Nong W."/>
            <person name="Shin S.K."/>
            <person name="Au S.W."/>
            <person name="Jeong K.Y."/>
            <person name="Chew F.T."/>
            <person name="Hui J.H."/>
            <person name="Leung T.F."/>
            <person name="Tungtrongchitr A."/>
            <person name="Zhong N."/>
            <person name="Liu Z."/>
            <person name="Tsui S.K."/>
        </authorList>
    </citation>
    <scope>NUCLEOTIDE SEQUENCE [LARGE SCALE GENOMIC DNA]</scope>
    <source>
        <strain evidence="2">Derp</strain>
    </source>
</reference>
<reference evidence="2 3" key="1">
    <citation type="journal article" date="2018" name="J. Allergy Clin. Immunol.">
        <title>High-quality assembly of Dermatophagoides pteronyssinus genome and transcriptome reveals a wide range of novel allergens.</title>
        <authorList>
            <person name="Liu X.Y."/>
            <person name="Yang K.Y."/>
            <person name="Wang M.Q."/>
            <person name="Kwok J.S."/>
            <person name="Zeng X."/>
            <person name="Yang Z."/>
            <person name="Xiao X.J."/>
            <person name="Lau C.P."/>
            <person name="Li Y."/>
            <person name="Huang Z.M."/>
            <person name="Ba J.G."/>
            <person name="Yim A.K."/>
            <person name="Ouyang C.Y."/>
            <person name="Ngai S.M."/>
            <person name="Chan T.F."/>
            <person name="Leung E.L."/>
            <person name="Liu L."/>
            <person name="Liu Z.G."/>
            <person name="Tsui S.K."/>
        </authorList>
    </citation>
    <scope>NUCLEOTIDE SEQUENCE [LARGE SCALE GENOMIC DNA]</scope>
    <source>
        <strain evidence="2">Derp</strain>
    </source>
</reference>
<dbReference type="Proteomes" id="UP000887458">
    <property type="component" value="Unassembled WGS sequence"/>
</dbReference>
<keyword evidence="3" id="KW-1185">Reference proteome</keyword>
<accession>A0ABQ8JSQ3</accession>
<feature type="region of interest" description="Disordered" evidence="1">
    <location>
        <begin position="84"/>
        <end position="109"/>
    </location>
</feature>
<sequence>MNTSLKGLVLLQKCNQRLHASNQGLSQQVHCYYLLVDEYSRPLSVLSVVVIIQQPQLRPRTATAINGLRSKIEPNQTIKKSIKLSNPTTTTTTTTNLKNDQKKPVLHID</sequence>
<evidence type="ECO:0000313" key="3">
    <source>
        <dbReference type="Proteomes" id="UP000887458"/>
    </source>
</evidence>
<evidence type="ECO:0000256" key="1">
    <source>
        <dbReference type="SAM" id="MobiDB-lite"/>
    </source>
</evidence>
<name>A0ABQ8JSQ3_DERPT</name>
<gene>
    <name evidence="2" type="ORF">DERP_006033</name>
</gene>
<protein>
    <submittedName>
        <fullName evidence="2">Uncharacterized protein</fullName>
    </submittedName>
</protein>
<organism evidence="2 3">
    <name type="scientific">Dermatophagoides pteronyssinus</name>
    <name type="common">European house dust mite</name>
    <dbReference type="NCBI Taxonomy" id="6956"/>
    <lineage>
        <taxon>Eukaryota</taxon>
        <taxon>Metazoa</taxon>
        <taxon>Ecdysozoa</taxon>
        <taxon>Arthropoda</taxon>
        <taxon>Chelicerata</taxon>
        <taxon>Arachnida</taxon>
        <taxon>Acari</taxon>
        <taxon>Acariformes</taxon>
        <taxon>Sarcoptiformes</taxon>
        <taxon>Astigmata</taxon>
        <taxon>Psoroptidia</taxon>
        <taxon>Analgoidea</taxon>
        <taxon>Pyroglyphidae</taxon>
        <taxon>Dermatophagoidinae</taxon>
        <taxon>Dermatophagoides</taxon>
    </lineage>
</organism>
<proteinExistence type="predicted"/>